<dbReference type="PANTHER" id="PTHR12146:SF0">
    <property type="entry name" value="RIBOSOMAL PROTEIN S10"/>
    <property type="match status" value="1"/>
</dbReference>
<dbReference type="InterPro" id="IPR005326">
    <property type="entry name" value="Plectin_eS10_N"/>
</dbReference>
<dbReference type="RefSeq" id="XP_031393401.1">
    <property type="nucleotide sequence ID" value="XM_031537541.1"/>
</dbReference>
<feature type="region of interest" description="Disordered" evidence="6">
    <location>
        <begin position="155"/>
        <end position="186"/>
    </location>
</feature>
<organism evidence="8 9">
    <name type="scientific">Punica granatum</name>
    <name type="common">Pomegranate</name>
    <dbReference type="NCBI Taxonomy" id="22663"/>
    <lineage>
        <taxon>Eukaryota</taxon>
        <taxon>Viridiplantae</taxon>
        <taxon>Streptophyta</taxon>
        <taxon>Embryophyta</taxon>
        <taxon>Tracheophyta</taxon>
        <taxon>Spermatophyta</taxon>
        <taxon>Magnoliopsida</taxon>
        <taxon>eudicotyledons</taxon>
        <taxon>Gunneridae</taxon>
        <taxon>Pentapetalae</taxon>
        <taxon>rosids</taxon>
        <taxon>malvids</taxon>
        <taxon>Myrtales</taxon>
        <taxon>Lythraceae</taxon>
        <taxon>Punica</taxon>
    </lineage>
</organism>
<evidence type="ECO:0000259" key="7">
    <source>
        <dbReference type="Pfam" id="PF03501"/>
    </source>
</evidence>
<evidence type="ECO:0000313" key="8">
    <source>
        <dbReference type="Proteomes" id="UP000515151"/>
    </source>
</evidence>
<keyword evidence="3" id="KW-0963">Cytoplasm</keyword>
<dbReference type="Proteomes" id="UP000515151">
    <property type="component" value="Chromosome 4"/>
</dbReference>
<evidence type="ECO:0000256" key="2">
    <source>
        <dbReference type="ARBA" id="ARBA00007278"/>
    </source>
</evidence>
<evidence type="ECO:0000313" key="9">
    <source>
        <dbReference type="RefSeq" id="XP_031393401.1"/>
    </source>
</evidence>
<dbReference type="Pfam" id="PF03501">
    <property type="entry name" value="S10_plectin"/>
    <property type="match status" value="1"/>
</dbReference>
<comment type="subcellular location">
    <subcellularLocation>
        <location evidence="1">Cytoplasm</location>
    </subcellularLocation>
</comment>
<feature type="region of interest" description="Disordered" evidence="6">
    <location>
        <begin position="105"/>
        <end position="141"/>
    </location>
</feature>
<feature type="compositionally biased region" description="Gly residues" evidence="6">
    <location>
        <begin position="162"/>
        <end position="174"/>
    </location>
</feature>
<feature type="domain" description="Plectin/eS10 N-terminal" evidence="7">
    <location>
        <begin position="11"/>
        <end position="101"/>
    </location>
</feature>
<evidence type="ECO:0000256" key="5">
    <source>
        <dbReference type="ARBA" id="ARBA00023274"/>
    </source>
</evidence>
<reference evidence="9" key="2">
    <citation type="submission" date="2025-08" db="UniProtKB">
        <authorList>
            <consortium name="RefSeq"/>
        </authorList>
    </citation>
    <scope>IDENTIFICATION</scope>
    <source>
        <tissue evidence="9">Leaf</tissue>
    </source>
</reference>
<sequence>MVVAFLCFQIIPERNRRAISKYLFQEGVCYAKKSCSLAIHPNIDVPNLQVVKLMQSFKSRAYVLETFAWMHYYWYITNDGAEFLRTHLNLPSDIVPATMKRPPSLFTQPMDGSPADRPRGFDCPRRFEGDGTRSGDRDGYRRGVLGGYKGGFPADFQPTFQGSGGSPGFGCGGDGSRRSWSPSDLP</sequence>
<dbReference type="GO" id="GO:0003735">
    <property type="term" value="F:structural constituent of ribosome"/>
    <property type="evidence" value="ECO:0007669"/>
    <property type="project" value="TreeGrafter"/>
</dbReference>
<protein>
    <submittedName>
        <fullName evidence="9">40S ribosomal protein S10-1-like</fullName>
    </submittedName>
</protein>
<dbReference type="FunFam" id="1.10.10.10:FF:000025">
    <property type="entry name" value="40S ribosomal protein S10"/>
    <property type="match status" value="1"/>
</dbReference>
<reference evidence="8" key="1">
    <citation type="journal article" date="2020" name="Plant Biotechnol. J.">
        <title>The pomegranate (Punica granatum L.) draft genome dissects genetic divergence between soft- and hard-seeded cultivars.</title>
        <authorList>
            <person name="Luo X."/>
            <person name="Li H."/>
            <person name="Wu Z."/>
            <person name="Yao W."/>
            <person name="Zhao P."/>
            <person name="Cao D."/>
            <person name="Yu H."/>
            <person name="Li K."/>
            <person name="Poudel K."/>
            <person name="Zhao D."/>
            <person name="Zhang F."/>
            <person name="Xia X."/>
            <person name="Chen L."/>
            <person name="Wang Q."/>
            <person name="Jing D."/>
            <person name="Cao S."/>
        </authorList>
    </citation>
    <scope>NUCLEOTIDE SEQUENCE [LARGE SCALE GENOMIC DNA]</scope>
    <source>
        <strain evidence="8">cv. Tunisia</strain>
    </source>
</reference>
<dbReference type="InterPro" id="IPR036388">
    <property type="entry name" value="WH-like_DNA-bd_sf"/>
</dbReference>
<dbReference type="GO" id="GO:0022627">
    <property type="term" value="C:cytosolic small ribosomal subunit"/>
    <property type="evidence" value="ECO:0007669"/>
    <property type="project" value="TreeGrafter"/>
</dbReference>
<evidence type="ECO:0000256" key="3">
    <source>
        <dbReference type="ARBA" id="ARBA00022490"/>
    </source>
</evidence>
<keyword evidence="8" id="KW-1185">Reference proteome</keyword>
<dbReference type="InterPro" id="IPR037447">
    <property type="entry name" value="Ribosomal_eS10"/>
</dbReference>
<dbReference type="OrthoDB" id="5211809at2759"/>
<dbReference type="Gene3D" id="1.10.10.10">
    <property type="entry name" value="Winged helix-like DNA-binding domain superfamily/Winged helix DNA-binding domain"/>
    <property type="match status" value="1"/>
</dbReference>
<keyword evidence="5" id="KW-0687">Ribonucleoprotein</keyword>
<keyword evidence="4" id="KW-0689">Ribosomal protein</keyword>
<evidence type="ECO:0000256" key="1">
    <source>
        <dbReference type="ARBA" id="ARBA00004496"/>
    </source>
</evidence>
<dbReference type="PANTHER" id="PTHR12146">
    <property type="entry name" value="40S RIBOSOMAL PROTEIN S10"/>
    <property type="match status" value="1"/>
</dbReference>
<name>A0A6P8DJ79_PUNGR</name>
<comment type="similarity">
    <text evidence="2">Belongs to the eukaryotic ribosomal protein eS10 family.</text>
</comment>
<evidence type="ECO:0000256" key="4">
    <source>
        <dbReference type="ARBA" id="ARBA00022980"/>
    </source>
</evidence>
<proteinExistence type="inferred from homology"/>
<evidence type="ECO:0000256" key="6">
    <source>
        <dbReference type="SAM" id="MobiDB-lite"/>
    </source>
</evidence>
<feature type="compositionally biased region" description="Basic and acidic residues" evidence="6">
    <location>
        <begin position="114"/>
        <end position="141"/>
    </location>
</feature>
<dbReference type="GeneID" id="116205082"/>
<gene>
    <name evidence="9" type="primary">LOC116205082</name>
</gene>
<dbReference type="AlphaFoldDB" id="A0A6P8DJ79"/>
<accession>A0A6P8DJ79</accession>
<dbReference type="GO" id="GO:0003723">
    <property type="term" value="F:RNA binding"/>
    <property type="evidence" value="ECO:0007669"/>
    <property type="project" value="TreeGrafter"/>
</dbReference>